<evidence type="ECO:0000256" key="1">
    <source>
        <dbReference type="ARBA" id="ARBA00004141"/>
    </source>
</evidence>
<dbReference type="Proteomes" id="UP001652620">
    <property type="component" value="Chromosome 5"/>
</dbReference>
<evidence type="ECO:0000256" key="7">
    <source>
        <dbReference type="SAM" id="MobiDB-lite"/>
    </source>
</evidence>
<dbReference type="InParanoid" id="A0A6I9V5U1"/>
<evidence type="ECO:0000256" key="2">
    <source>
        <dbReference type="ARBA" id="ARBA00009045"/>
    </source>
</evidence>
<reference evidence="11 12" key="1">
    <citation type="submission" date="2025-05" db="UniProtKB">
        <authorList>
            <consortium name="RefSeq"/>
        </authorList>
    </citation>
    <scope>IDENTIFICATION</scope>
    <source>
        <tissue evidence="11 12">Adult</tissue>
    </source>
</reference>
<keyword evidence="10" id="KW-1185">Reference proteome</keyword>
<evidence type="ECO:0000313" key="10">
    <source>
        <dbReference type="Proteomes" id="UP001652620"/>
    </source>
</evidence>
<keyword evidence="4 8" id="KW-1133">Transmembrane helix</keyword>
<feature type="region of interest" description="Disordered" evidence="7">
    <location>
        <begin position="1"/>
        <end position="25"/>
    </location>
</feature>
<dbReference type="GO" id="GO:0016020">
    <property type="term" value="C:membrane"/>
    <property type="evidence" value="ECO:0007669"/>
    <property type="project" value="UniProtKB-SubCell"/>
</dbReference>
<dbReference type="GeneID" id="105226508"/>
<evidence type="ECO:0000256" key="3">
    <source>
        <dbReference type="ARBA" id="ARBA00022692"/>
    </source>
</evidence>
<feature type="active site" evidence="6">
    <location>
        <position position="415"/>
    </location>
</feature>
<dbReference type="InterPro" id="IPR051739">
    <property type="entry name" value="Rhomboid_IM_Serine_Proteases"/>
</dbReference>
<feature type="active site" description="Nucleophile" evidence="6">
    <location>
        <position position="343"/>
    </location>
</feature>
<evidence type="ECO:0000256" key="8">
    <source>
        <dbReference type="SAM" id="Phobius"/>
    </source>
</evidence>
<feature type="transmembrane region" description="Helical" evidence="8">
    <location>
        <begin position="316"/>
        <end position="333"/>
    </location>
</feature>
<feature type="transmembrane region" description="Helical" evidence="8">
    <location>
        <begin position="410"/>
        <end position="431"/>
    </location>
</feature>
<evidence type="ECO:0000259" key="9">
    <source>
        <dbReference type="Pfam" id="PF01694"/>
    </source>
</evidence>
<evidence type="ECO:0000313" key="12">
    <source>
        <dbReference type="RefSeq" id="XP_049314520.1"/>
    </source>
</evidence>
<dbReference type="PANTHER" id="PTHR45840:SF2">
    <property type="entry name" value="PROTEIN RHOMBOID-RELATED"/>
    <property type="match status" value="1"/>
</dbReference>
<keyword evidence="3 8" id="KW-0812">Transmembrane</keyword>
<evidence type="ECO:0000313" key="11">
    <source>
        <dbReference type="RefSeq" id="XP_011203702.3"/>
    </source>
</evidence>
<feature type="domain" description="Peptidase S54 rhomboid" evidence="9">
    <location>
        <begin position="275"/>
        <end position="431"/>
    </location>
</feature>
<dbReference type="GO" id="GO:0004252">
    <property type="term" value="F:serine-type endopeptidase activity"/>
    <property type="evidence" value="ECO:0007669"/>
    <property type="project" value="UniProtKB-UniRule"/>
</dbReference>
<feature type="transmembrane region" description="Helical" evidence="8">
    <location>
        <begin position="371"/>
        <end position="390"/>
    </location>
</feature>
<dbReference type="RefSeq" id="XP_049314520.1">
    <property type="nucleotide sequence ID" value="XM_049458563.1"/>
</dbReference>
<feature type="transmembrane region" description="Helical" evidence="8">
    <location>
        <begin position="279"/>
        <end position="304"/>
    </location>
</feature>
<comment type="similarity">
    <text evidence="2">Belongs to the peptidase S54 family.</text>
</comment>
<dbReference type="SUPFAM" id="SSF144091">
    <property type="entry name" value="Rhomboid-like"/>
    <property type="match status" value="1"/>
</dbReference>
<evidence type="ECO:0000256" key="4">
    <source>
        <dbReference type="ARBA" id="ARBA00022989"/>
    </source>
</evidence>
<organism evidence="10 11">
    <name type="scientific">Bactrocera dorsalis</name>
    <name type="common">Oriental fruit fly</name>
    <name type="synonym">Dacus dorsalis</name>
    <dbReference type="NCBI Taxonomy" id="27457"/>
    <lineage>
        <taxon>Eukaryota</taxon>
        <taxon>Metazoa</taxon>
        <taxon>Ecdysozoa</taxon>
        <taxon>Arthropoda</taxon>
        <taxon>Hexapoda</taxon>
        <taxon>Insecta</taxon>
        <taxon>Pterygota</taxon>
        <taxon>Neoptera</taxon>
        <taxon>Endopterygota</taxon>
        <taxon>Diptera</taxon>
        <taxon>Brachycera</taxon>
        <taxon>Muscomorpha</taxon>
        <taxon>Tephritoidea</taxon>
        <taxon>Tephritidae</taxon>
        <taxon>Bactrocera</taxon>
        <taxon>Bactrocera</taxon>
    </lineage>
</organism>
<comment type="subcellular location">
    <subcellularLocation>
        <location evidence="1">Membrane</location>
        <topology evidence="1">Multi-pass membrane protein</topology>
    </subcellularLocation>
</comment>
<dbReference type="RefSeq" id="XP_011203702.3">
    <property type="nucleotide sequence ID" value="XM_011205400.4"/>
</dbReference>
<evidence type="ECO:0000256" key="5">
    <source>
        <dbReference type="ARBA" id="ARBA00023136"/>
    </source>
</evidence>
<feature type="region of interest" description="Disordered" evidence="7">
    <location>
        <begin position="47"/>
        <end position="75"/>
    </location>
</feature>
<feature type="transmembrane region" description="Helical" evidence="8">
    <location>
        <begin position="443"/>
        <end position="465"/>
    </location>
</feature>
<dbReference type="Gene3D" id="1.20.1540.10">
    <property type="entry name" value="Rhomboid-like"/>
    <property type="match status" value="1"/>
</dbReference>
<dbReference type="Pfam" id="PF01694">
    <property type="entry name" value="Rhomboid"/>
    <property type="match status" value="1"/>
</dbReference>
<dbReference type="KEGG" id="bdr:105226508"/>
<dbReference type="InterPro" id="IPR022764">
    <property type="entry name" value="Peptidase_S54_rhomboid_dom"/>
</dbReference>
<evidence type="ECO:0000256" key="6">
    <source>
        <dbReference type="PIRSR" id="PIRSR037470-50"/>
    </source>
</evidence>
<keyword evidence="5 8" id="KW-0472">Membrane</keyword>
<dbReference type="InterPro" id="IPR035952">
    <property type="entry name" value="Rhomboid-like_sf"/>
</dbReference>
<feature type="compositionally biased region" description="Basic and acidic residues" evidence="7">
    <location>
        <begin position="1"/>
        <end position="13"/>
    </location>
</feature>
<dbReference type="GO" id="GO:0006508">
    <property type="term" value="P:proteolysis"/>
    <property type="evidence" value="ECO:0007669"/>
    <property type="project" value="UniProtKB-KW"/>
</dbReference>
<dbReference type="OrthoDB" id="418595at2759"/>
<feature type="transmembrane region" description="Helical" evidence="8">
    <location>
        <begin position="339"/>
        <end position="359"/>
    </location>
</feature>
<proteinExistence type="inferred from homology"/>
<dbReference type="PANTHER" id="PTHR45840">
    <property type="entry name" value="RHOMBOID-RELATED PROTEIN"/>
    <property type="match status" value="1"/>
</dbReference>
<accession>A0A6I9V5U1</accession>
<protein>
    <submittedName>
        <fullName evidence="11 12">Protein rhomboid-like</fullName>
    </submittedName>
</protein>
<feature type="transmembrane region" description="Helical" evidence="8">
    <location>
        <begin position="219"/>
        <end position="236"/>
    </location>
</feature>
<name>A0A6I9V5U1_BACDO</name>
<gene>
    <name evidence="11 12" type="primary">LOC105226508</name>
</gene>
<sequence length="491" mass="54010">MQGAENEHREFTQRMHTSVSALPPRAETRQMEAALMSAVAEAMSVSVASQEQLPHHQHYQQAAEAKPKSQPKKLNATSPYIIEIADEDMHANYPPKAHRDENADTTATQPARQRQCTCVRSASDAVIVLRVCSNLCNASEGPCALSTQCQALSPSACLTSAAPVATPRATVRPETLATNQRTYCTVCCSLVALGRARHDEQEEKKYLADYKRCWPPPPFIMLVSLLEIAVFVYDYMTVKMSVTALPFTRATDVSANKPFAASESSLIYRPDRRLEIWRFVSYMLLHANWFHLSFNVATQLVYGLPLEWVHGSARIAIIYLAGVFAGSLGTSVVDSDVYLVGASGGVYALLAAYFANTLLNFGQMRYGVGQLVRVVVFVSCDLCYALYNKYYNNNNNNNAAHAIIKSTPTISYVAHLSGALAGFTMGLLVLKNFDGPHAPSSKTLWWLALSVYAAFMTFAIAFNLVNTVTAQMLEAEGELVEQRLLHNLGIT</sequence>